<evidence type="ECO:0000313" key="3">
    <source>
        <dbReference type="EMBL" id="RHN71552.1"/>
    </source>
</evidence>
<protein>
    <submittedName>
        <fullName evidence="3">Putative F-box domain, leucine-rich repeat domain, L domain-containing protein</fullName>
    </submittedName>
</protein>
<comment type="caution">
    <text evidence="3">The sequence shown here is derived from an EMBL/GenBank/DDBJ whole genome shotgun (WGS) entry which is preliminary data.</text>
</comment>
<dbReference type="Gene3D" id="3.80.10.10">
    <property type="entry name" value="Ribonuclease Inhibitor"/>
    <property type="match status" value="1"/>
</dbReference>
<reference evidence="3" key="1">
    <citation type="journal article" date="2018" name="Nat. Plants">
        <title>Whole-genome landscape of Medicago truncatula symbiotic genes.</title>
        <authorList>
            <person name="Pecrix Y."/>
            <person name="Gamas P."/>
            <person name="Carrere S."/>
        </authorList>
    </citation>
    <scope>NUCLEOTIDE SEQUENCE</scope>
    <source>
        <tissue evidence="3">Leaves</tissue>
    </source>
</reference>
<feature type="domain" description="F-box/LRR-repeat protein 15/At3g58940/PEG3-like LRR" evidence="2">
    <location>
        <begin position="112"/>
        <end position="220"/>
    </location>
</feature>
<dbReference type="Pfam" id="PF00646">
    <property type="entry name" value="F-box"/>
    <property type="match status" value="1"/>
</dbReference>
<dbReference type="Proteomes" id="UP000265566">
    <property type="component" value="Chromosome 2"/>
</dbReference>
<dbReference type="SUPFAM" id="SSF81383">
    <property type="entry name" value="F-box domain"/>
    <property type="match status" value="1"/>
</dbReference>
<organism evidence="3">
    <name type="scientific">Medicago truncatula</name>
    <name type="common">Barrel medic</name>
    <name type="synonym">Medicago tribuloides</name>
    <dbReference type="NCBI Taxonomy" id="3880"/>
    <lineage>
        <taxon>Eukaryota</taxon>
        <taxon>Viridiplantae</taxon>
        <taxon>Streptophyta</taxon>
        <taxon>Embryophyta</taxon>
        <taxon>Tracheophyta</taxon>
        <taxon>Spermatophyta</taxon>
        <taxon>Magnoliopsida</taxon>
        <taxon>eudicotyledons</taxon>
        <taxon>Gunneridae</taxon>
        <taxon>Pentapetalae</taxon>
        <taxon>rosids</taxon>
        <taxon>fabids</taxon>
        <taxon>Fabales</taxon>
        <taxon>Fabaceae</taxon>
        <taxon>Papilionoideae</taxon>
        <taxon>50 kb inversion clade</taxon>
        <taxon>NPAAA clade</taxon>
        <taxon>Hologalegina</taxon>
        <taxon>IRL clade</taxon>
        <taxon>Trifolieae</taxon>
        <taxon>Medicago</taxon>
    </lineage>
</organism>
<dbReference type="InterPro" id="IPR055411">
    <property type="entry name" value="LRR_FXL15/At3g58940/PEG3-like"/>
</dbReference>
<dbReference type="Pfam" id="PF24758">
    <property type="entry name" value="LRR_At5g56370"/>
    <property type="match status" value="1"/>
</dbReference>
<name>A0A396J2F1_MEDTR</name>
<feature type="domain" description="F-box" evidence="1">
    <location>
        <begin position="14"/>
        <end position="49"/>
    </location>
</feature>
<dbReference type="InterPro" id="IPR055294">
    <property type="entry name" value="FBL60-like"/>
</dbReference>
<dbReference type="InterPro" id="IPR032675">
    <property type="entry name" value="LRR_dom_sf"/>
</dbReference>
<dbReference type="InterPro" id="IPR053781">
    <property type="entry name" value="F-box_AtFBL13-like"/>
</dbReference>
<evidence type="ECO:0000259" key="2">
    <source>
        <dbReference type="Pfam" id="PF24758"/>
    </source>
</evidence>
<dbReference type="PANTHER" id="PTHR31293:SF12">
    <property type="entry name" value="RNI-LIKE SUPERFAMILY PROTEIN"/>
    <property type="match status" value="1"/>
</dbReference>
<dbReference type="AlphaFoldDB" id="A0A396J2F1"/>
<dbReference type="PANTHER" id="PTHR31293">
    <property type="entry name" value="RNI-LIKE SUPERFAMILY PROTEIN"/>
    <property type="match status" value="1"/>
</dbReference>
<dbReference type="InterPro" id="IPR036047">
    <property type="entry name" value="F-box-like_dom_sf"/>
</dbReference>
<evidence type="ECO:0000259" key="1">
    <source>
        <dbReference type="Pfam" id="PF00646"/>
    </source>
</evidence>
<dbReference type="Gramene" id="rna7164">
    <property type="protein sequence ID" value="RHN71552.1"/>
    <property type="gene ID" value="gene7164"/>
</dbReference>
<dbReference type="InterPro" id="IPR001810">
    <property type="entry name" value="F-box_dom"/>
</dbReference>
<proteinExistence type="predicted"/>
<dbReference type="CDD" id="cd22160">
    <property type="entry name" value="F-box_AtFBL13-like"/>
    <property type="match status" value="1"/>
</dbReference>
<accession>A0A396J2F1</accession>
<gene>
    <name evidence="3" type="ORF">MtrunA17_Chr2g0278101</name>
</gene>
<dbReference type="SUPFAM" id="SSF52047">
    <property type="entry name" value="RNI-like"/>
    <property type="match status" value="1"/>
</dbReference>
<sequence>MSKQKISTSVIDRISSFPDDILIRILSSLPIEQACVTSILSKRWTHLWCFVPDLDFTKTKWKDQESYSRFEEFVFSVLYSREAAGNHSINTFILDIEYDSSELLLDGIKNIHKWVDIVVKSKVQNIHLYPHVPLNGEETILPKFPMSSILSCTTLVVLKLRWFNLTVVSDLSIRLPSLKTLHLKEIYFDQQRDFMMLLDGCPVLEDLQLCYIYMTRQSHHSLDDFESSSMLKKLNRADITDCECYFPVKSLSNLEFLRIKLSEVCFIIEWNESEQCDSFVFLIFNFIELNFTLIFYEAQTPPGLSVSRCRHMSCPTRHRHL</sequence>
<dbReference type="EMBL" id="PSQE01000002">
    <property type="protein sequence ID" value="RHN71552.1"/>
    <property type="molecule type" value="Genomic_DNA"/>
</dbReference>